<keyword evidence="3" id="KW-1185">Reference proteome</keyword>
<dbReference type="STRING" id="342108.amb4055"/>
<evidence type="ECO:0000313" key="3">
    <source>
        <dbReference type="Proteomes" id="UP000007058"/>
    </source>
</evidence>
<organism evidence="2 3">
    <name type="scientific">Paramagnetospirillum magneticum (strain ATCC 700264 / AMB-1)</name>
    <name type="common">Magnetospirillum magneticum</name>
    <dbReference type="NCBI Taxonomy" id="342108"/>
    <lineage>
        <taxon>Bacteria</taxon>
        <taxon>Pseudomonadati</taxon>
        <taxon>Pseudomonadota</taxon>
        <taxon>Alphaproteobacteria</taxon>
        <taxon>Rhodospirillales</taxon>
        <taxon>Magnetospirillaceae</taxon>
        <taxon>Paramagnetospirillum</taxon>
    </lineage>
</organism>
<reference evidence="2 3" key="1">
    <citation type="journal article" date="2005" name="DNA Res.">
        <title>Complete genome sequence of the facultative anaerobic magnetotactic bacterium Magnetospirillum sp. strain AMB-1.</title>
        <authorList>
            <person name="Matsunaga T."/>
            <person name="Okamura Y."/>
            <person name="Fukuda Y."/>
            <person name="Wahyudi A.T."/>
            <person name="Murase Y."/>
            <person name="Takeyama H."/>
        </authorList>
    </citation>
    <scope>NUCLEOTIDE SEQUENCE [LARGE SCALE GENOMIC DNA]</scope>
    <source>
        <strain evidence="3">ATCC 700264 / AMB-1</strain>
    </source>
</reference>
<dbReference type="Proteomes" id="UP000007058">
    <property type="component" value="Chromosome"/>
</dbReference>
<protein>
    <recommendedName>
        <fullName evidence="1">Helix-turn-helix domain-containing protein</fullName>
    </recommendedName>
</protein>
<feature type="domain" description="Helix-turn-helix" evidence="1">
    <location>
        <begin position="48"/>
        <end position="98"/>
    </location>
</feature>
<evidence type="ECO:0000259" key="1">
    <source>
        <dbReference type="Pfam" id="PF12728"/>
    </source>
</evidence>
<proteinExistence type="predicted"/>
<dbReference type="SUPFAM" id="SSF46955">
    <property type="entry name" value="Putative DNA-binding domain"/>
    <property type="match status" value="1"/>
</dbReference>
<dbReference type="AlphaFoldDB" id="Q2VZW6"/>
<evidence type="ECO:0000313" key="2">
    <source>
        <dbReference type="EMBL" id="BAE52859.1"/>
    </source>
</evidence>
<dbReference type="InterPro" id="IPR009061">
    <property type="entry name" value="DNA-bd_dom_put_sf"/>
</dbReference>
<accession>Q2VZW6</accession>
<sequence length="101" mass="11261">MTLRWPLPGNWRGSSVHLSPQHAVITSPPVSGLSAFWRPMPMEVQPTYLNREQAAAFLHVQPKTLANWASQGKGPKFRKPGGKVVLYPRMELEAWVNSGEA</sequence>
<dbReference type="EMBL" id="AP007255">
    <property type="protein sequence ID" value="BAE52859.1"/>
    <property type="molecule type" value="Genomic_DNA"/>
</dbReference>
<gene>
    <name evidence="2" type="ordered locus">amb4055</name>
</gene>
<dbReference type="Pfam" id="PF12728">
    <property type="entry name" value="HTH_17"/>
    <property type="match status" value="1"/>
</dbReference>
<name>Q2VZW6_PARM1</name>
<dbReference type="InterPro" id="IPR041657">
    <property type="entry name" value="HTH_17"/>
</dbReference>
<dbReference type="HOGENOM" id="CLU_2288112_0_0_5"/>
<dbReference type="KEGG" id="mag:amb4055"/>